<dbReference type="Proteomes" id="UP000266183">
    <property type="component" value="Chromosome"/>
</dbReference>
<reference evidence="3" key="1">
    <citation type="submission" date="2018-09" db="EMBL/GenBank/DDBJ databases">
        <title>Chryseolinea sp. KIS68-18 isolated from soil.</title>
        <authorList>
            <person name="Weon H.-Y."/>
            <person name="Kwon S.-W."/>
            <person name="Lee S.A."/>
        </authorList>
    </citation>
    <scope>NUCLEOTIDE SEQUENCE [LARGE SCALE GENOMIC DNA]</scope>
    <source>
        <strain evidence="3">KIS68-18</strain>
    </source>
</reference>
<dbReference type="RefSeq" id="WP_119757669.1">
    <property type="nucleotide sequence ID" value="NZ_CP032382.1"/>
</dbReference>
<evidence type="ECO:0000313" key="3">
    <source>
        <dbReference type="Proteomes" id="UP000266183"/>
    </source>
</evidence>
<keyword evidence="1" id="KW-0732">Signal</keyword>
<feature type="signal peptide" evidence="1">
    <location>
        <begin position="1"/>
        <end position="24"/>
    </location>
</feature>
<keyword evidence="3" id="KW-1185">Reference proteome</keyword>
<dbReference type="EMBL" id="CP032382">
    <property type="protein sequence ID" value="AYB34410.1"/>
    <property type="molecule type" value="Genomic_DNA"/>
</dbReference>
<dbReference type="Pfam" id="PF13618">
    <property type="entry name" value="Gluconate_2-dh3"/>
    <property type="match status" value="1"/>
</dbReference>
<dbReference type="AlphaFoldDB" id="A0A385SXE6"/>
<dbReference type="OrthoDB" id="6385145at2"/>
<organism evidence="2 3">
    <name type="scientific">Chryseolinea soli</name>
    <dbReference type="NCBI Taxonomy" id="2321403"/>
    <lineage>
        <taxon>Bacteria</taxon>
        <taxon>Pseudomonadati</taxon>
        <taxon>Bacteroidota</taxon>
        <taxon>Cytophagia</taxon>
        <taxon>Cytophagales</taxon>
        <taxon>Fulvivirgaceae</taxon>
        <taxon>Chryseolinea</taxon>
    </lineage>
</organism>
<evidence type="ECO:0000256" key="1">
    <source>
        <dbReference type="SAM" id="SignalP"/>
    </source>
</evidence>
<dbReference type="InterPro" id="IPR027056">
    <property type="entry name" value="Gluconate_2DH_su3"/>
</dbReference>
<protein>
    <submittedName>
        <fullName evidence="2">Gluconate 2-dehydrogenase subunit 3 family protein</fullName>
    </submittedName>
</protein>
<feature type="chain" id="PRO_5017428734" evidence="1">
    <location>
        <begin position="25"/>
        <end position="171"/>
    </location>
</feature>
<accession>A0A385SXE6</accession>
<dbReference type="KEGG" id="chk:D4L85_29220"/>
<gene>
    <name evidence="2" type="ORF">D4L85_29220</name>
</gene>
<name>A0A385SXE6_9BACT</name>
<proteinExistence type="predicted"/>
<sequence length="171" mass="18992">MNRRESLKALMAASGGLIALPAWAKQWQKTDVATHPSTFSTDEQALIASTADTIIPQGAVLGALVVGVDKFLQKLFDDCYEPEVQQNIKDQLKKLDADARASYGRPFPQCTQKERETLLLKRSTSADKNETDFFTLLKTETIRGFSTSRQVMVNILEYNTAPGHYYGCVNA</sequence>
<evidence type="ECO:0000313" key="2">
    <source>
        <dbReference type="EMBL" id="AYB34410.1"/>
    </source>
</evidence>